<evidence type="ECO:0000313" key="2">
    <source>
        <dbReference type="Proteomes" id="UP000825935"/>
    </source>
</evidence>
<dbReference type="EMBL" id="CM035416">
    <property type="protein sequence ID" value="KAH7425945.1"/>
    <property type="molecule type" value="Genomic_DNA"/>
</dbReference>
<sequence length="110" mass="12214">MFYSARSQAGAFFFPIKEPVFQTLRIIREHALLVLASQDEGKLQVYGKTYKMQRRAARSIAWRLVVMGSACGKSSLSIPKILKNWTALGLRLGNAVSFFFAPPLSGPGFC</sequence>
<gene>
    <name evidence="1" type="ORF">KP509_11G078800</name>
</gene>
<dbReference type="Proteomes" id="UP000825935">
    <property type="component" value="Chromosome 11"/>
</dbReference>
<accession>A0A8T2TWZ1</accession>
<proteinExistence type="predicted"/>
<dbReference type="AlphaFoldDB" id="A0A8T2TWZ1"/>
<name>A0A8T2TWZ1_CERRI</name>
<evidence type="ECO:0000313" key="1">
    <source>
        <dbReference type="EMBL" id="KAH7425945.1"/>
    </source>
</evidence>
<organism evidence="1 2">
    <name type="scientific">Ceratopteris richardii</name>
    <name type="common">Triangle waterfern</name>
    <dbReference type="NCBI Taxonomy" id="49495"/>
    <lineage>
        <taxon>Eukaryota</taxon>
        <taxon>Viridiplantae</taxon>
        <taxon>Streptophyta</taxon>
        <taxon>Embryophyta</taxon>
        <taxon>Tracheophyta</taxon>
        <taxon>Polypodiopsida</taxon>
        <taxon>Polypodiidae</taxon>
        <taxon>Polypodiales</taxon>
        <taxon>Pteridineae</taxon>
        <taxon>Pteridaceae</taxon>
        <taxon>Parkerioideae</taxon>
        <taxon>Ceratopteris</taxon>
    </lineage>
</organism>
<reference evidence="1" key="1">
    <citation type="submission" date="2021-08" db="EMBL/GenBank/DDBJ databases">
        <title>WGS assembly of Ceratopteris richardii.</title>
        <authorList>
            <person name="Marchant D.B."/>
            <person name="Chen G."/>
            <person name="Jenkins J."/>
            <person name="Shu S."/>
            <person name="Leebens-Mack J."/>
            <person name="Grimwood J."/>
            <person name="Schmutz J."/>
            <person name="Soltis P."/>
            <person name="Soltis D."/>
            <person name="Chen Z.-H."/>
        </authorList>
    </citation>
    <scope>NUCLEOTIDE SEQUENCE</scope>
    <source>
        <strain evidence="1">Whitten #5841</strain>
        <tissue evidence="1">Leaf</tissue>
    </source>
</reference>
<comment type="caution">
    <text evidence="1">The sequence shown here is derived from an EMBL/GenBank/DDBJ whole genome shotgun (WGS) entry which is preliminary data.</text>
</comment>
<protein>
    <submittedName>
        <fullName evidence="1">Uncharacterized protein</fullName>
    </submittedName>
</protein>
<keyword evidence="2" id="KW-1185">Reference proteome</keyword>